<comment type="caution">
    <text evidence="1">The sequence shown here is derived from an EMBL/GenBank/DDBJ whole genome shotgun (WGS) entry which is preliminary data.</text>
</comment>
<gene>
    <name evidence="1" type="ORF">ENR47_04865</name>
</gene>
<dbReference type="InterPro" id="IPR011009">
    <property type="entry name" value="Kinase-like_dom_sf"/>
</dbReference>
<dbReference type="SUPFAM" id="SSF56112">
    <property type="entry name" value="Protein kinase-like (PK-like)"/>
    <property type="match status" value="1"/>
</dbReference>
<proteinExistence type="predicted"/>
<accession>A0A832GZY4</accession>
<sequence length="151" mass="17524">MTDQLSERPNGSIIHGDYCFSNILYDLNSQLVRLIDPRGSFGKQKKYGDPRYDIAKLRHSISGRYDFIVADLFRVSEYKGDCALQLYEPEVYSSVTSYFDELISQHGYDNREIAFIEGLLFVSMVPLHRDNFYRQLAMYLNGILILNKVFA</sequence>
<reference evidence="1" key="1">
    <citation type="journal article" date="2020" name="mSystems">
        <title>Genome- and Community-Level Interaction Insights into Carbon Utilization and Element Cycling Functions of Hydrothermarchaeota in Hydrothermal Sediment.</title>
        <authorList>
            <person name="Zhou Z."/>
            <person name="Liu Y."/>
            <person name="Xu W."/>
            <person name="Pan J."/>
            <person name="Luo Z.H."/>
            <person name="Li M."/>
        </authorList>
    </citation>
    <scope>NUCLEOTIDE SEQUENCE [LARGE SCALE GENOMIC DNA]</scope>
    <source>
        <strain evidence="1">SpSt-402</strain>
    </source>
</reference>
<dbReference type="AlphaFoldDB" id="A0A832GZY4"/>
<organism evidence="1">
    <name type="scientific">Oscillatoriales cyanobacterium SpSt-402</name>
    <dbReference type="NCBI Taxonomy" id="2282168"/>
    <lineage>
        <taxon>Bacteria</taxon>
        <taxon>Bacillati</taxon>
        <taxon>Cyanobacteriota</taxon>
        <taxon>Cyanophyceae</taxon>
        <taxon>Oscillatoriophycideae</taxon>
        <taxon>Oscillatoriales</taxon>
    </lineage>
</organism>
<evidence type="ECO:0008006" key="2">
    <source>
        <dbReference type="Google" id="ProtNLM"/>
    </source>
</evidence>
<name>A0A832GZY4_9CYAN</name>
<dbReference type="EMBL" id="DSRD01000316">
    <property type="protein sequence ID" value="HGW93600.1"/>
    <property type="molecule type" value="Genomic_DNA"/>
</dbReference>
<protein>
    <recommendedName>
        <fullName evidence="2">Aminoglycoside phosphotransferase domain-containing protein</fullName>
    </recommendedName>
</protein>
<evidence type="ECO:0000313" key="1">
    <source>
        <dbReference type="EMBL" id="HGW93600.1"/>
    </source>
</evidence>